<feature type="transmembrane region" description="Helical" evidence="1">
    <location>
        <begin position="7"/>
        <end position="28"/>
    </location>
</feature>
<keyword evidence="1" id="KW-0812">Transmembrane</keyword>
<dbReference type="STRING" id="739143.SAMN05216297_107283"/>
<keyword evidence="1" id="KW-1133">Transmembrane helix</keyword>
<evidence type="ECO:0000313" key="3">
    <source>
        <dbReference type="Proteomes" id="UP000199672"/>
    </source>
</evidence>
<name>A0A1I1S295_9FLAO</name>
<keyword evidence="3" id="KW-1185">Reference proteome</keyword>
<accession>A0A1I1S295</accession>
<gene>
    <name evidence="2" type="ORF">SAMN05216297_107283</name>
</gene>
<evidence type="ECO:0000256" key="1">
    <source>
        <dbReference type="SAM" id="Phobius"/>
    </source>
</evidence>
<organism evidence="2 3">
    <name type="scientific">Flavobacterium phragmitis</name>
    <dbReference type="NCBI Taxonomy" id="739143"/>
    <lineage>
        <taxon>Bacteria</taxon>
        <taxon>Pseudomonadati</taxon>
        <taxon>Bacteroidota</taxon>
        <taxon>Flavobacteriia</taxon>
        <taxon>Flavobacteriales</taxon>
        <taxon>Flavobacteriaceae</taxon>
        <taxon>Flavobacterium</taxon>
    </lineage>
</organism>
<reference evidence="3" key="1">
    <citation type="submission" date="2016-10" db="EMBL/GenBank/DDBJ databases">
        <authorList>
            <person name="Varghese N."/>
            <person name="Submissions S."/>
        </authorList>
    </citation>
    <scope>NUCLEOTIDE SEQUENCE [LARGE SCALE GENOMIC DNA]</scope>
    <source>
        <strain evidence="3">CGMCC 1.10370</strain>
    </source>
</reference>
<sequence>MVARKKFVIIFLILVLLFIGFDLAPLLQKESLKEISFSDFRLSIGPFLSGIAVFMSYRAGIKKDRNLTE</sequence>
<protein>
    <submittedName>
        <fullName evidence="2">Uncharacterized protein</fullName>
    </submittedName>
</protein>
<dbReference type="OrthoDB" id="1377127at2"/>
<proteinExistence type="predicted"/>
<dbReference type="Proteomes" id="UP000199672">
    <property type="component" value="Unassembled WGS sequence"/>
</dbReference>
<keyword evidence="1" id="KW-0472">Membrane</keyword>
<dbReference type="EMBL" id="FOMH01000007">
    <property type="protein sequence ID" value="SFD40462.1"/>
    <property type="molecule type" value="Genomic_DNA"/>
</dbReference>
<evidence type="ECO:0000313" key="2">
    <source>
        <dbReference type="EMBL" id="SFD40462.1"/>
    </source>
</evidence>
<dbReference type="AlphaFoldDB" id="A0A1I1S295"/>
<dbReference type="RefSeq" id="WP_091494764.1">
    <property type="nucleotide sequence ID" value="NZ_FOMH01000007.1"/>
</dbReference>
<feature type="transmembrane region" description="Helical" evidence="1">
    <location>
        <begin position="40"/>
        <end position="57"/>
    </location>
</feature>